<proteinExistence type="predicted"/>
<dbReference type="Proteomes" id="UP000032067">
    <property type="component" value="Unassembled WGS sequence"/>
</dbReference>
<dbReference type="EMBL" id="JXQQ01000028">
    <property type="protein sequence ID" value="KIQ31966.1"/>
    <property type="molecule type" value="Genomic_DNA"/>
</dbReference>
<dbReference type="AlphaFoldDB" id="A0A0D0MI04"/>
<comment type="caution">
    <text evidence="1">The sequence shown here is derived from an EMBL/GenBank/DDBJ whole genome shotgun (WGS) entry which is preliminary data.</text>
</comment>
<protein>
    <submittedName>
        <fullName evidence="1">Type VI secretion protein</fullName>
    </submittedName>
</protein>
<dbReference type="Pfam" id="PF13665">
    <property type="entry name" value="Tox-PAAR-like"/>
    <property type="match status" value="1"/>
</dbReference>
<sequence>MFAVTLAGGQCMATPDVCEVPTPGGPVATPFPNIGLPSMGDSPTTKVLVSGMPALTKASKIPLTNGDELGKVGGVVSKKSQGEVEFVVGSAKVKFEGQPAIRLSTPTRQNAGNALGTVVAPSQSKVMVIS</sequence>
<gene>
    <name evidence="1" type="ORF">RT97_12900</name>
</gene>
<evidence type="ECO:0000313" key="1">
    <source>
        <dbReference type="EMBL" id="KIQ31966.1"/>
    </source>
</evidence>
<reference evidence="1 2" key="1">
    <citation type="submission" date="2014-12" db="EMBL/GenBank/DDBJ databases">
        <title>16Stimator: statistical estimation of ribosomal gene copy numbers from draft genome assemblies.</title>
        <authorList>
            <person name="Perisin M.A."/>
            <person name="Vetter M."/>
            <person name="Gilbert J.A."/>
            <person name="Bergelson J."/>
        </authorList>
    </citation>
    <scope>NUCLEOTIDE SEQUENCE [LARGE SCALE GENOMIC DNA]</scope>
    <source>
        <strain evidence="1 2">MEDvA23</strain>
    </source>
</reference>
<dbReference type="CDD" id="cd14740">
    <property type="entry name" value="PAAR_4"/>
    <property type="match status" value="1"/>
</dbReference>
<name>A0A0D0MI04_VARPD</name>
<dbReference type="RefSeq" id="WP_042579180.1">
    <property type="nucleotide sequence ID" value="NZ_JXQQ01000028.1"/>
</dbReference>
<accession>A0A0D0MI04</accession>
<evidence type="ECO:0000313" key="2">
    <source>
        <dbReference type="Proteomes" id="UP000032067"/>
    </source>
</evidence>
<dbReference type="OrthoDB" id="5513456at2"/>
<organism evidence="1 2">
    <name type="scientific">Variovorax paradoxus</name>
    <dbReference type="NCBI Taxonomy" id="34073"/>
    <lineage>
        <taxon>Bacteria</taxon>
        <taxon>Pseudomonadati</taxon>
        <taxon>Pseudomonadota</taxon>
        <taxon>Betaproteobacteria</taxon>
        <taxon>Burkholderiales</taxon>
        <taxon>Comamonadaceae</taxon>
        <taxon>Variovorax</taxon>
    </lineage>
</organism>